<protein>
    <submittedName>
        <fullName evidence="1">Uncharacterized protein</fullName>
    </submittedName>
</protein>
<dbReference type="Proteomes" id="UP000697710">
    <property type="component" value="Unassembled WGS sequence"/>
</dbReference>
<reference evidence="1" key="2">
    <citation type="journal article" date="2021" name="Microbiome">
        <title>Successional dynamics and alternative stable states in a saline activated sludge microbial community over 9 years.</title>
        <authorList>
            <person name="Wang Y."/>
            <person name="Ye J."/>
            <person name="Ju F."/>
            <person name="Liu L."/>
            <person name="Boyd J.A."/>
            <person name="Deng Y."/>
            <person name="Parks D.H."/>
            <person name="Jiang X."/>
            <person name="Yin X."/>
            <person name="Woodcroft B.J."/>
            <person name="Tyson G.W."/>
            <person name="Hugenholtz P."/>
            <person name="Polz M.F."/>
            <person name="Zhang T."/>
        </authorList>
    </citation>
    <scope>NUCLEOTIDE SEQUENCE</scope>
    <source>
        <strain evidence="1">HKST-UBA01</strain>
    </source>
</reference>
<dbReference type="AlphaFoldDB" id="A0A956LVP9"/>
<accession>A0A956LVP9</accession>
<dbReference type="EMBL" id="JAGQHR010000011">
    <property type="protein sequence ID" value="MCA9726218.1"/>
    <property type="molecule type" value="Genomic_DNA"/>
</dbReference>
<evidence type="ECO:0000313" key="1">
    <source>
        <dbReference type="EMBL" id="MCA9726218.1"/>
    </source>
</evidence>
<reference evidence="1" key="1">
    <citation type="submission" date="2020-04" db="EMBL/GenBank/DDBJ databases">
        <authorList>
            <person name="Zhang T."/>
        </authorList>
    </citation>
    <scope>NUCLEOTIDE SEQUENCE</scope>
    <source>
        <strain evidence="1">HKST-UBA01</strain>
    </source>
</reference>
<name>A0A956LVP9_UNCEI</name>
<gene>
    <name evidence="1" type="ORF">KC729_00940</name>
</gene>
<evidence type="ECO:0000313" key="2">
    <source>
        <dbReference type="Proteomes" id="UP000697710"/>
    </source>
</evidence>
<sequence>MGKTLDTVLLFALPASGKSEVRTYLDGLSAETCESEMHLGATLQLDDYPYVHFMHRIDDELQARGQSYVFFKGPTRPFIDNFEWGTLVHLLNEDYANLLAGRTFEVPSAAQLLFDRLDEAHAKVGLPRALGDVPYRVRQDVADALETECRRHLDELNRTNRQDRRGRTIVIEAARGGPNGAAFPLTPPHGYQYAMSVLSEAILDRASILYVWVTPEESRRKNIERGRPDGQGSILFHSVPMEVMLGEYGCDDMEYLIRQSDRPDTIKVEKIVERDGRFETRTWWIPVGRFDNRQDLTSFVRDDRSAWKPQDVEALHQGLAGALGTLARLGS</sequence>
<comment type="caution">
    <text evidence="1">The sequence shown here is derived from an EMBL/GenBank/DDBJ whole genome shotgun (WGS) entry which is preliminary data.</text>
</comment>
<organism evidence="1 2">
    <name type="scientific">Eiseniibacteriota bacterium</name>
    <dbReference type="NCBI Taxonomy" id="2212470"/>
    <lineage>
        <taxon>Bacteria</taxon>
        <taxon>Candidatus Eiseniibacteriota</taxon>
    </lineage>
</organism>
<proteinExistence type="predicted"/>